<gene>
    <name evidence="2" type="ORF">PAPOLLO_LOCUS12688</name>
</gene>
<dbReference type="Proteomes" id="UP000691718">
    <property type="component" value="Unassembled WGS sequence"/>
</dbReference>
<comment type="caution">
    <text evidence="2">The sequence shown here is derived from an EMBL/GenBank/DDBJ whole genome shotgun (WGS) entry which is preliminary data.</text>
</comment>
<dbReference type="AlphaFoldDB" id="A0A8S3X0F2"/>
<evidence type="ECO:0000313" key="2">
    <source>
        <dbReference type="EMBL" id="CAG4994830.1"/>
    </source>
</evidence>
<proteinExistence type="predicted"/>
<evidence type="ECO:0000256" key="1">
    <source>
        <dbReference type="SAM" id="MobiDB-lite"/>
    </source>
</evidence>
<sequence length="86" mass="8888">MAVAPSRLATYLLGRYGPTEQAVPEHGVGEREEECTSPLGPGQEDPLHAMVASNAEYTCTAGVSDPAWSVVTYSDVASAHAAARAG</sequence>
<protein>
    <submittedName>
        <fullName evidence="2">(apollo) hypothetical protein</fullName>
    </submittedName>
</protein>
<organism evidence="2 3">
    <name type="scientific">Parnassius apollo</name>
    <name type="common">Apollo butterfly</name>
    <name type="synonym">Papilio apollo</name>
    <dbReference type="NCBI Taxonomy" id="110799"/>
    <lineage>
        <taxon>Eukaryota</taxon>
        <taxon>Metazoa</taxon>
        <taxon>Ecdysozoa</taxon>
        <taxon>Arthropoda</taxon>
        <taxon>Hexapoda</taxon>
        <taxon>Insecta</taxon>
        <taxon>Pterygota</taxon>
        <taxon>Neoptera</taxon>
        <taxon>Endopterygota</taxon>
        <taxon>Lepidoptera</taxon>
        <taxon>Glossata</taxon>
        <taxon>Ditrysia</taxon>
        <taxon>Papilionoidea</taxon>
        <taxon>Papilionidae</taxon>
        <taxon>Parnassiinae</taxon>
        <taxon>Parnassini</taxon>
        <taxon>Parnassius</taxon>
        <taxon>Parnassius</taxon>
    </lineage>
</organism>
<accession>A0A8S3X0F2</accession>
<feature type="region of interest" description="Disordered" evidence="1">
    <location>
        <begin position="20"/>
        <end position="46"/>
    </location>
</feature>
<evidence type="ECO:0000313" key="3">
    <source>
        <dbReference type="Proteomes" id="UP000691718"/>
    </source>
</evidence>
<name>A0A8S3X0F2_PARAO</name>
<keyword evidence="3" id="KW-1185">Reference proteome</keyword>
<reference evidence="2" key="1">
    <citation type="submission" date="2021-04" db="EMBL/GenBank/DDBJ databases">
        <authorList>
            <person name="Tunstrom K."/>
        </authorList>
    </citation>
    <scope>NUCLEOTIDE SEQUENCE</scope>
</reference>
<dbReference type="EMBL" id="CAJQZP010000898">
    <property type="protein sequence ID" value="CAG4994830.1"/>
    <property type="molecule type" value="Genomic_DNA"/>
</dbReference>